<reference evidence="1" key="1">
    <citation type="submission" date="2020-03" db="EMBL/GenBank/DDBJ databases">
        <title>The deep terrestrial virosphere.</title>
        <authorList>
            <person name="Holmfeldt K."/>
            <person name="Nilsson E."/>
            <person name="Simone D."/>
            <person name="Lopez-Fernandez M."/>
            <person name="Wu X."/>
            <person name="de Brujin I."/>
            <person name="Lundin D."/>
            <person name="Andersson A."/>
            <person name="Bertilsson S."/>
            <person name="Dopson M."/>
        </authorList>
    </citation>
    <scope>NUCLEOTIDE SEQUENCE</scope>
    <source>
        <strain evidence="1">TM448A01423</strain>
        <strain evidence="2">TM448B02153</strain>
    </source>
</reference>
<organism evidence="1">
    <name type="scientific">viral metagenome</name>
    <dbReference type="NCBI Taxonomy" id="1070528"/>
    <lineage>
        <taxon>unclassified sequences</taxon>
        <taxon>metagenomes</taxon>
        <taxon>organismal metagenomes</taxon>
    </lineage>
</organism>
<sequence length="233" mass="27747">MNFFDYIRSWFIWATNVLVRAAMDCYNSPLLPDFLGDIFSDLSDWTSEIAGWLWDAGNWYDYVEDWLAEILPWLDIKQMIRSWLYGIESLVSWFSNWYSTVLQLVNSWWTGTIATVQGWISVAVQPFNSMLIAWTDFWNNLWPEIVSTVSSVSAAWDNFWNYTFPTLVSFAWLTSWWNARVQDVQGLINSAFTIRESLWSGWQELRDQVFEFFADPWQWLYDRFSDWFLGPEG</sequence>
<protein>
    <submittedName>
        <fullName evidence="1">Uncharacterized protein</fullName>
    </submittedName>
</protein>
<gene>
    <name evidence="1" type="ORF">TM448A01423_0014</name>
    <name evidence="2" type="ORF">TM448B02153_0013</name>
</gene>
<name>A0A6H1ZQ29_9ZZZZ</name>
<dbReference type="AlphaFoldDB" id="A0A6H1ZQ29"/>
<evidence type="ECO:0000313" key="2">
    <source>
        <dbReference type="EMBL" id="QJI00899.1"/>
    </source>
</evidence>
<proteinExistence type="predicted"/>
<evidence type="ECO:0000313" key="1">
    <source>
        <dbReference type="EMBL" id="QJA49674.1"/>
    </source>
</evidence>
<dbReference type="EMBL" id="MT144883">
    <property type="protein sequence ID" value="QJI00899.1"/>
    <property type="molecule type" value="Genomic_DNA"/>
</dbReference>
<dbReference type="EMBL" id="MT144148">
    <property type="protein sequence ID" value="QJA49674.1"/>
    <property type="molecule type" value="Genomic_DNA"/>
</dbReference>
<accession>A0A6H1ZQ29</accession>